<reference evidence="2 3" key="1">
    <citation type="submission" date="2018-11" db="EMBL/GenBank/DDBJ databases">
        <title>Genome sequence of strain 7197.</title>
        <authorList>
            <person name="Gao J."/>
            <person name="Sun J."/>
        </authorList>
    </citation>
    <scope>NUCLEOTIDE SEQUENCE [LARGE SCALE GENOMIC DNA]</scope>
    <source>
        <strain evidence="2 3">7197</strain>
    </source>
</reference>
<dbReference type="InterPro" id="IPR011576">
    <property type="entry name" value="Pyridox_Oxase_N"/>
</dbReference>
<accession>A0A3N9P8D7</accession>
<dbReference type="PANTHER" id="PTHR34818:SF1">
    <property type="entry name" value="PROTEIN BLI-3"/>
    <property type="match status" value="1"/>
</dbReference>
<feature type="domain" description="Pyridoxamine 5'-phosphate oxidase N-terminal" evidence="1">
    <location>
        <begin position="11"/>
        <end position="135"/>
    </location>
</feature>
<comment type="caution">
    <text evidence="2">The sequence shown here is derived from an EMBL/GenBank/DDBJ whole genome shotgun (WGS) entry which is preliminary data.</text>
</comment>
<dbReference type="EMBL" id="RQPI01000002">
    <property type="protein sequence ID" value="RQW12523.1"/>
    <property type="molecule type" value="Genomic_DNA"/>
</dbReference>
<dbReference type="Pfam" id="PF01243">
    <property type="entry name" value="PNPOx_N"/>
    <property type="match status" value="1"/>
</dbReference>
<name>A0A3N9P8D7_9BACL</name>
<dbReference type="Proteomes" id="UP000282529">
    <property type="component" value="Unassembled WGS sequence"/>
</dbReference>
<dbReference type="PANTHER" id="PTHR34818">
    <property type="entry name" value="PROTEIN BLI-3"/>
    <property type="match status" value="1"/>
</dbReference>
<dbReference type="InterPro" id="IPR052917">
    <property type="entry name" value="Stress-Dev_Protein"/>
</dbReference>
<evidence type="ECO:0000313" key="2">
    <source>
        <dbReference type="EMBL" id="RQW12523.1"/>
    </source>
</evidence>
<gene>
    <name evidence="2" type="ORF">EH198_05545</name>
</gene>
<dbReference type="Gene3D" id="2.30.110.10">
    <property type="entry name" value="Electron Transport, Fmn-binding Protein, Chain A"/>
    <property type="match status" value="1"/>
</dbReference>
<dbReference type="InterPro" id="IPR012349">
    <property type="entry name" value="Split_barrel_FMN-bd"/>
</dbReference>
<sequence>MRMSEEARNRIVKYLNDTRFVVLATVNNDQSPVLRSLGSFVADGYTIYFSTHKNSKKVEQIQENPKIVLFFQHENQELSSFVNVSVHGTAEAIADQAEIDRAIQQLGSRNPRFKERAEKGLLQDTAFYKVDARELKVLDFSKGSGAGAVEVIAV</sequence>
<dbReference type="OrthoDB" id="5431160at2"/>
<dbReference type="AlphaFoldDB" id="A0A3N9P8D7"/>
<protein>
    <submittedName>
        <fullName evidence="2">Pyridoxamine 5'-phosphate oxidase family protein</fullName>
    </submittedName>
</protein>
<dbReference type="SUPFAM" id="SSF50475">
    <property type="entry name" value="FMN-binding split barrel"/>
    <property type="match status" value="1"/>
</dbReference>
<proteinExistence type="predicted"/>
<keyword evidence="3" id="KW-1185">Reference proteome</keyword>
<evidence type="ECO:0000259" key="1">
    <source>
        <dbReference type="Pfam" id="PF01243"/>
    </source>
</evidence>
<dbReference type="SMR" id="A0A3N9P8D7"/>
<organism evidence="2 3">
    <name type="scientific">Paenibacillus rhizophilus</name>
    <dbReference type="NCBI Taxonomy" id="1850366"/>
    <lineage>
        <taxon>Bacteria</taxon>
        <taxon>Bacillati</taxon>
        <taxon>Bacillota</taxon>
        <taxon>Bacilli</taxon>
        <taxon>Bacillales</taxon>
        <taxon>Paenibacillaceae</taxon>
        <taxon>Paenibacillus</taxon>
    </lineage>
</organism>
<evidence type="ECO:0000313" key="3">
    <source>
        <dbReference type="Proteomes" id="UP000282529"/>
    </source>
</evidence>